<feature type="domain" description="Ketopantoate reductase N-terminal" evidence="7">
    <location>
        <begin position="4"/>
        <end position="104"/>
    </location>
</feature>
<dbReference type="Gene3D" id="3.40.50.720">
    <property type="entry name" value="NAD(P)-binding Rossmann-like Domain"/>
    <property type="match status" value="1"/>
</dbReference>
<dbReference type="InterPro" id="IPR008927">
    <property type="entry name" value="6-PGluconate_DH-like_C_sf"/>
</dbReference>
<gene>
    <name evidence="9" type="ORF">ACFOGJ_15030</name>
</gene>
<evidence type="ECO:0000256" key="2">
    <source>
        <dbReference type="ARBA" id="ARBA00013014"/>
    </source>
</evidence>
<accession>A0ABV7L2Q0</accession>
<keyword evidence="4" id="KW-0566">Pantothenate biosynthesis</keyword>
<keyword evidence="10" id="KW-1185">Reference proteome</keyword>
<dbReference type="EC" id="1.1.1.169" evidence="2"/>
<dbReference type="InterPro" id="IPR051402">
    <property type="entry name" value="KPR-Related"/>
</dbReference>
<proteinExistence type="predicted"/>
<dbReference type="Pfam" id="PF08546">
    <property type="entry name" value="ApbA_C"/>
    <property type="match status" value="1"/>
</dbReference>
<reference evidence="10" key="1">
    <citation type="journal article" date="2019" name="Int. J. Syst. Evol. Microbiol.">
        <title>The Global Catalogue of Microorganisms (GCM) 10K type strain sequencing project: providing services to taxonomists for standard genome sequencing and annotation.</title>
        <authorList>
            <consortium name="The Broad Institute Genomics Platform"/>
            <consortium name="The Broad Institute Genome Sequencing Center for Infectious Disease"/>
            <person name="Wu L."/>
            <person name="Ma J."/>
        </authorList>
    </citation>
    <scope>NUCLEOTIDE SEQUENCE [LARGE SCALE GENOMIC DNA]</scope>
    <source>
        <strain evidence="10">KCTC 42964</strain>
    </source>
</reference>
<dbReference type="SUPFAM" id="SSF48179">
    <property type="entry name" value="6-phosphogluconate dehydrogenase C-terminal domain-like"/>
    <property type="match status" value="1"/>
</dbReference>
<organism evidence="9 10">
    <name type="scientific">Marinibaculum pumilum</name>
    <dbReference type="NCBI Taxonomy" id="1766165"/>
    <lineage>
        <taxon>Bacteria</taxon>
        <taxon>Pseudomonadati</taxon>
        <taxon>Pseudomonadota</taxon>
        <taxon>Alphaproteobacteria</taxon>
        <taxon>Rhodospirillales</taxon>
        <taxon>Rhodospirillaceae</taxon>
        <taxon>Marinibaculum</taxon>
    </lineage>
</organism>
<sequence>MRLAVYGVGAIGGLVAARLVAAGHDVTGICRGATLQAIRSDGLHLTVGKDRTRHDLKVTDDPTEAGPQDMILACVKANALPGVIDGLKALSGPDTLLVPLVNGVPFWFFQGFGGPLADTPLQSVDPGGALAAAFPAERVTGAVVHISCSVPQPGHVHNHGGNRLIIGPPTPAVQPQADRVADLLEGAGFGVERTPRIREAVWEKLAGNLNFNPISALTRATVDRIAGDPESKAICVATMREIMTLADSLGLAFELDPDARVALALKLGPFRTSMLQDVDAGRRLELEPIVGAVVEIADRLQVPVPSTRAIYGLARLLDESLAAA</sequence>
<dbReference type="InterPro" id="IPR013328">
    <property type="entry name" value="6PGD_dom2"/>
</dbReference>
<dbReference type="PANTHER" id="PTHR21708:SF45">
    <property type="entry name" value="2-DEHYDROPANTOATE 2-REDUCTASE"/>
    <property type="match status" value="1"/>
</dbReference>
<dbReference type="InterPro" id="IPR013332">
    <property type="entry name" value="KPR_N"/>
</dbReference>
<comment type="pathway">
    <text evidence="1">Cofactor biosynthesis; (R)-pantothenate biosynthesis; (R)-pantoate from 3-methyl-2-oxobutanoate: step 2/2.</text>
</comment>
<evidence type="ECO:0000256" key="6">
    <source>
        <dbReference type="ARBA" id="ARBA00048793"/>
    </source>
</evidence>
<name>A0ABV7L2Q0_9PROT</name>
<comment type="catalytic activity">
    <reaction evidence="6">
        <text>(R)-pantoate + NADP(+) = 2-dehydropantoate + NADPH + H(+)</text>
        <dbReference type="Rhea" id="RHEA:16233"/>
        <dbReference type="ChEBI" id="CHEBI:11561"/>
        <dbReference type="ChEBI" id="CHEBI:15378"/>
        <dbReference type="ChEBI" id="CHEBI:15980"/>
        <dbReference type="ChEBI" id="CHEBI:57783"/>
        <dbReference type="ChEBI" id="CHEBI:58349"/>
        <dbReference type="EC" id="1.1.1.169"/>
    </reaction>
</comment>
<feature type="domain" description="Ketopantoate reductase C-terminal" evidence="8">
    <location>
        <begin position="197"/>
        <end position="316"/>
    </location>
</feature>
<evidence type="ECO:0000259" key="8">
    <source>
        <dbReference type="Pfam" id="PF08546"/>
    </source>
</evidence>
<comment type="caution">
    <text evidence="9">The sequence shown here is derived from an EMBL/GenBank/DDBJ whole genome shotgun (WGS) entry which is preliminary data.</text>
</comment>
<evidence type="ECO:0000259" key="7">
    <source>
        <dbReference type="Pfam" id="PF02558"/>
    </source>
</evidence>
<dbReference type="NCBIfam" id="NF005089">
    <property type="entry name" value="PRK06522.1-4"/>
    <property type="match status" value="1"/>
</dbReference>
<dbReference type="SUPFAM" id="SSF51735">
    <property type="entry name" value="NAD(P)-binding Rossmann-fold domains"/>
    <property type="match status" value="1"/>
</dbReference>
<evidence type="ECO:0000256" key="5">
    <source>
        <dbReference type="ARBA" id="ARBA00032024"/>
    </source>
</evidence>
<protein>
    <recommendedName>
        <fullName evidence="3">2-dehydropantoate 2-reductase</fullName>
        <ecNumber evidence="2">1.1.1.169</ecNumber>
    </recommendedName>
    <alternativeName>
        <fullName evidence="5">Ketopantoate reductase</fullName>
    </alternativeName>
</protein>
<dbReference type="RefSeq" id="WP_379901792.1">
    <property type="nucleotide sequence ID" value="NZ_JBHRTR010000028.1"/>
</dbReference>
<dbReference type="Gene3D" id="1.10.1040.10">
    <property type="entry name" value="N-(1-d-carboxylethyl)-l-norvaline Dehydrogenase, domain 2"/>
    <property type="match status" value="1"/>
</dbReference>
<dbReference type="Pfam" id="PF02558">
    <property type="entry name" value="ApbA"/>
    <property type="match status" value="1"/>
</dbReference>
<dbReference type="EMBL" id="JBHRTR010000028">
    <property type="protein sequence ID" value="MFC3228557.1"/>
    <property type="molecule type" value="Genomic_DNA"/>
</dbReference>
<evidence type="ECO:0000256" key="3">
    <source>
        <dbReference type="ARBA" id="ARBA00019465"/>
    </source>
</evidence>
<dbReference type="InterPro" id="IPR036291">
    <property type="entry name" value="NAD(P)-bd_dom_sf"/>
</dbReference>
<evidence type="ECO:0000256" key="1">
    <source>
        <dbReference type="ARBA" id="ARBA00004994"/>
    </source>
</evidence>
<dbReference type="Proteomes" id="UP001595528">
    <property type="component" value="Unassembled WGS sequence"/>
</dbReference>
<evidence type="ECO:0000313" key="9">
    <source>
        <dbReference type="EMBL" id="MFC3228557.1"/>
    </source>
</evidence>
<evidence type="ECO:0000256" key="4">
    <source>
        <dbReference type="ARBA" id="ARBA00022655"/>
    </source>
</evidence>
<dbReference type="InterPro" id="IPR013752">
    <property type="entry name" value="KPA_reductase"/>
</dbReference>
<dbReference type="PANTHER" id="PTHR21708">
    <property type="entry name" value="PROBABLE 2-DEHYDROPANTOATE 2-REDUCTASE"/>
    <property type="match status" value="1"/>
</dbReference>
<evidence type="ECO:0000313" key="10">
    <source>
        <dbReference type="Proteomes" id="UP001595528"/>
    </source>
</evidence>